<evidence type="ECO:0000256" key="4">
    <source>
        <dbReference type="SAM" id="MobiDB-lite"/>
    </source>
</evidence>
<dbReference type="FunFam" id="1.10.340.30:FF:000004">
    <property type="entry name" value="DNA-3-methyladenine glycosylase II"/>
    <property type="match status" value="1"/>
</dbReference>
<dbReference type="EMBL" id="CP119964">
    <property type="protein sequence ID" value="WFD40560.1"/>
    <property type="molecule type" value="Genomic_DNA"/>
</dbReference>
<dbReference type="InterPro" id="IPR003265">
    <property type="entry name" value="HhH-GPD_domain"/>
</dbReference>
<evidence type="ECO:0000256" key="3">
    <source>
        <dbReference type="ARBA" id="ARBA00023204"/>
    </source>
</evidence>
<dbReference type="GO" id="GO:0006285">
    <property type="term" value="P:base-excision repair, AP site formation"/>
    <property type="evidence" value="ECO:0007669"/>
    <property type="project" value="TreeGrafter"/>
</dbReference>
<feature type="compositionally biased region" description="Low complexity" evidence="4">
    <location>
        <begin position="34"/>
        <end position="44"/>
    </location>
</feature>
<keyword evidence="7" id="KW-1185">Reference proteome</keyword>
<keyword evidence="6" id="KW-0326">Glycosidase</keyword>
<feature type="region of interest" description="Disordered" evidence="4">
    <location>
        <begin position="1"/>
        <end position="85"/>
    </location>
</feature>
<protein>
    <submittedName>
        <fullName evidence="6">DNA-3-methyladenine glycosylase II</fullName>
        <ecNumber evidence="6">3.2.2.21</ecNumber>
    </submittedName>
</protein>
<dbReference type="Gene3D" id="1.10.1670.40">
    <property type="match status" value="2"/>
</dbReference>
<keyword evidence="3" id="KW-0234">DNA repair</keyword>
<dbReference type="GeneID" id="85227197"/>
<dbReference type="SMART" id="SM00478">
    <property type="entry name" value="ENDO3c"/>
    <property type="match status" value="1"/>
</dbReference>
<evidence type="ECO:0000256" key="1">
    <source>
        <dbReference type="ARBA" id="ARBA00010817"/>
    </source>
</evidence>
<feature type="domain" description="HhH-GPD" evidence="5">
    <location>
        <begin position="152"/>
        <end position="333"/>
    </location>
</feature>
<keyword evidence="6" id="KW-0378">Hydrolase</keyword>
<dbReference type="CDD" id="cd00056">
    <property type="entry name" value="ENDO3c"/>
    <property type="match status" value="1"/>
</dbReference>
<dbReference type="AlphaFoldDB" id="A0AAF0JBT0"/>
<feature type="compositionally biased region" description="Polar residues" evidence="4">
    <location>
        <begin position="15"/>
        <end position="25"/>
    </location>
</feature>
<dbReference type="EC" id="3.2.2.21" evidence="6"/>
<dbReference type="GO" id="GO:0032131">
    <property type="term" value="F:alkylated DNA binding"/>
    <property type="evidence" value="ECO:0007669"/>
    <property type="project" value="TreeGrafter"/>
</dbReference>
<dbReference type="GO" id="GO:0032993">
    <property type="term" value="C:protein-DNA complex"/>
    <property type="evidence" value="ECO:0007669"/>
    <property type="project" value="TreeGrafter"/>
</dbReference>
<organism evidence="6 7">
    <name type="scientific">Malassezia japonica</name>
    <dbReference type="NCBI Taxonomy" id="223818"/>
    <lineage>
        <taxon>Eukaryota</taxon>
        <taxon>Fungi</taxon>
        <taxon>Dikarya</taxon>
        <taxon>Basidiomycota</taxon>
        <taxon>Ustilaginomycotina</taxon>
        <taxon>Malasseziomycetes</taxon>
        <taxon>Malasseziales</taxon>
        <taxon>Malasseziaceae</taxon>
        <taxon>Malassezia</taxon>
    </lineage>
</organism>
<dbReference type="SUPFAM" id="SSF48150">
    <property type="entry name" value="DNA-glycosylase"/>
    <property type="match status" value="1"/>
</dbReference>
<dbReference type="GO" id="GO:0005634">
    <property type="term" value="C:nucleus"/>
    <property type="evidence" value="ECO:0007669"/>
    <property type="project" value="TreeGrafter"/>
</dbReference>
<dbReference type="Gene3D" id="1.10.340.30">
    <property type="entry name" value="Hypothetical protein, domain 2"/>
    <property type="match status" value="1"/>
</dbReference>
<accession>A0AAF0JBT0</accession>
<dbReference type="InterPro" id="IPR051912">
    <property type="entry name" value="Alkylbase_DNA_Glycosylase/TA"/>
</dbReference>
<dbReference type="GO" id="GO:0008725">
    <property type="term" value="F:DNA-3-methyladenine glycosylase activity"/>
    <property type="evidence" value="ECO:0007669"/>
    <property type="project" value="TreeGrafter"/>
</dbReference>
<evidence type="ECO:0000259" key="5">
    <source>
        <dbReference type="SMART" id="SM00478"/>
    </source>
</evidence>
<feature type="compositionally biased region" description="Low complexity" evidence="4">
    <location>
        <begin position="72"/>
        <end position="84"/>
    </location>
</feature>
<name>A0AAF0JBT0_9BASI</name>
<keyword evidence="2" id="KW-0227">DNA damage</keyword>
<dbReference type="PANTHER" id="PTHR43003">
    <property type="entry name" value="DNA-3-METHYLADENINE GLYCOSYLASE"/>
    <property type="match status" value="1"/>
</dbReference>
<dbReference type="Proteomes" id="UP001217754">
    <property type="component" value="Chromosome 7"/>
</dbReference>
<sequence>MASQAPQRVRPLLSMTVTKPSTSVRRSQRLGHGAKAAALAAAPGAPVPTPKPAPADDLALEPPPKKARTTKRAPAAPAEEPPLLTREESALCTTLQQPKLPFDLDVARAFLCDKDPRFEPLFQQLDLKMYNELRDGELKELNLFRVLTTSILGQQISWLAARSINYKFCRTFAPHLDEQPDFGTLDREKLPFPTPHDILDASDEQLRSAGLSNAKVKYVRDLARRFADGRLDVRRIVHMSHDECIDELTQVKGVGRWTAEMMLMFALRFPDVLPVGDLGVQRGMVYFYTSGAQGPVVSDRKKKQDAAVPVEPTDAEAMPLPSANLSHATLRSRAQGNKTKKNMYLDAHEMEELAAPWAPYRSVASMFMWSLVDN</sequence>
<dbReference type="RefSeq" id="XP_060123457.1">
    <property type="nucleotide sequence ID" value="XM_060267474.1"/>
</dbReference>
<dbReference type="GO" id="GO:0006307">
    <property type="term" value="P:DNA alkylation repair"/>
    <property type="evidence" value="ECO:0007669"/>
    <property type="project" value="TreeGrafter"/>
</dbReference>
<evidence type="ECO:0000313" key="6">
    <source>
        <dbReference type="EMBL" id="WFD40560.1"/>
    </source>
</evidence>
<gene>
    <name evidence="6" type="ORF">MJAP1_003546</name>
</gene>
<proteinExistence type="inferred from homology"/>
<reference evidence="6" key="1">
    <citation type="submission" date="2023-03" db="EMBL/GenBank/DDBJ databases">
        <title>Mating type loci evolution in Malassezia.</title>
        <authorList>
            <person name="Coelho M.A."/>
        </authorList>
    </citation>
    <scope>NUCLEOTIDE SEQUENCE</scope>
    <source>
        <strain evidence="6">CBS 9431</strain>
    </source>
</reference>
<dbReference type="Pfam" id="PF00730">
    <property type="entry name" value="HhH-GPD"/>
    <property type="match status" value="1"/>
</dbReference>
<comment type="similarity">
    <text evidence="1">Belongs to the alkylbase DNA glycosidase AlkA family.</text>
</comment>
<dbReference type="InterPro" id="IPR011257">
    <property type="entry name" value="DNA_glycosylase"/>
</dbReference>
<evidence type="ECO:0000256" key="2">
    <source>
        <dbReference type="ARBA" id="ARBA00022763"/>
    </source>
</evidence>
<evidence type="ECO:0000313" key="7">
    <source>
        <dbReference type="Proteomes" id="UP001217754"/>
    </source>
</evidence>
<dbReference type="GO" id="GO:0043916">
    <property type="term" value="F:DNA-7-methylguanine glycosylase activity"/>
    <property type="evidence" value="ECO:0007669"/>
    <property type="project" value="TreeGrafter"/>
</dbReference>
<dbReference type="PANTHER" id="PTHR43003:SF5">
    <property type="entry name" value="DNA-3-METHYLADENINE GLYCOSYLASE"/>
    <property type="match status" value="1"/>
</dbReference>